<dbReference type="InterPro" id="IPR020568">
    <property type="entry name" value="Ribosomal_Su5_D2-typ_SF"/>
</dbReference>
<dbReference type="NCBIfam" id="TIGR00154">
    <property type="entry name" value="ispE"/>
    <property type="match status" value="1"/>
</dbReference>
<dbReference type="PIRSF" id="PIRSF010376">
    <property type="entry name" value="IspE"/>
    <property type="match status" value="1"/>
</dbReference>
<evidence type="ECO:0000256" key="7">
    <source>
        <dbReference type="ARBA" id="ARBA00022840"/>
    </source>
</evidence>
<evidence type="ECO:0000313" key="12">
    <source>
        <dbReference type="EMBL" id="AEB10982.1"/>
    </source>
</evidence>
<dbReference type="Pfam" id="PF00288">
    <property type="entry name" value="GHMP_kinases_N"/>
    <property type="match status" value="1"/>
</dbReference>
<evidence type="ECO:0000259" key="11">
    <source>
        <dbReference type="Pfam" id="PF08544"/>
    </source>
</evidence>
<dbReference type="GO" id="GO:0050515">
    <property type="term" value="F:4-(cytidine 5'-diphospho)-2-C-methyl-D-erythritol kinase activity"/>
    <property type="evidence" value="ECO:0007669"/>
    <property type="project" value="UniProtKB-UniRule"/>
</dbReference>
<dbReference type="InterPro" id="IPR013750">
    <property type="entry name" value="GHMP_kinase_C_dom"/>
</dbReference>
<dbReference type="NCBIfam" id="NF011202">
    <property type="entry name" value="PRK14608.1"/>
    <property type="match status" value="1"/>
</dbReference>
<keyword evidence="5 9" id="KW-0547">Nucleotide-binding</keyword>
<dbReference type="Gene3D" id="3.30.70.890">
    <property type="entry name" value="GHMP kinase, C-terminal domain"/>
    <property type="match status" value="1"/>
</dbReference>
<comment type="similarity">
    <text evidence="1 9">Belongs to the GHMP kinase family. IspE subfamily.</text>
</comment>
<feature type="domain" description="GHMP kinase N-terminal" evidence="10">
    <location>
        <begin position="63"/>
        <end position="138"/>
    </location>
</feature>
<dbReference type="UniPathway" id="UPA00056">
    <property type="reaction ID" value="UER00094"/>
</dbReference>
<dbReference type="OrthoDB" id="9809438at2"/>
<evidence type="ECO:0000256" key="5">
    <source>
        <dbReference type="ARBA" id="ARBA00022741"/>
    </source>
</evidence>
<dbReference type="Proteomes" id="UP000007030">
    <property type="component" value="Chromosome"/>
</dbReference>
<dbReference type="Pfam" id="PF08544">
    <property type="entry name" value="GHMP_kinases_C"/>
    <property type="match status" value="1"/>
</dbReference>
<evidence type="ECO:0000256" key="6">
    <source>
        <dbReference type="ARBA" id="ARBA00022777"/>
    </source>
</evidence>
<proteinExistence type="inferred from homology"/>
<keyword evidence="7 9" id="KW-0067">ATP-binding</keyword>
<evidence type="ECO:0000256" key="2">
    <source>
        <dbReference type="ARBA" id="ARBA00012052"/>
    </source>
</evidence>
<comment type="catalytic activity">
    <reaction evidence="9">
        <text>4-CDP-2-C-methyl-D-erythritol + ATP = 4-CDP-2-C-methyl-D-erythritol 2-phosphate + ADP + H(+)</text>
        <dbReference type="Rhea" id="RHEA:18437"/>
        <dbReference type="ChEBI" id="CHEBI:15378"/>
        <dbReference type="ChEBI" id="CHEBI:30616"/>
        <dbReference type="ChEBI" id="CHEBI:57823"/>
        <dbReference type="ChEBI" id="CHEBI:57919"/>
        <dbReference type="ChEBI" id="CHEBI:456216"/>
        <dbReference type="EC" id="2.7.1.148"/>
    </reaction>
</comment>
<evidence type="ECO:0000256" key="8">
    <source>
        <dbReference type="ARBA" id="ARBA00032554"/>
    </source>
</evidence>
<evidence type="ECO:0000256" key="1">
    <source>
        <dbReference type="ARBA" id="ARBA00009684"/>
    </source>
</evidence>
<protein>
    <recommendedName>
        <fullName evidence="3 9">4-diphosphocytidyl-2-C-methyl-D-erythritol kinase</fullName>
        <shortName evidence="9">CMK</shortName>
        <ecNumber evidence="2 9">2.7.1.148</ecNumber>
    </recommendedName>
    <alternativeName>
        <fullName evidence="8 9">4-(cytidine-5'-diphospho)-2-C-methyl-D-erythritol kinase</fullName>
    </alternativeName>
</protein>
<organism evidence="12 13">
    <name type="scientific">Marinithermus hydrothermalis (strain DSM 14884 / JCM 11576 / T1)</name>
    <dbReference type="NCBI Taxonomy" id="869210"/>
    <lineage>
        <taxon>Bacteria</taxon>
        <taxon>Thermotogati</taxon>
        <taxon>Deinococcota</taxon>
        <taxon>Deinococci</taxon>
        <taxon>Thermales</taxon>
        <taxon>Thermaceae</taxon>
        <taxon>Marinithermus</taxon>
    </lineage>
</organism>
<feature type="binding site" evidence="9">
    <location>
        <begin position="91"/>
        <end position="101"/>
    </location>
    <ligand>
        <name>ATP</name>
        <dbReference type="ChEBI" id="CHEBI:30616"/>
    </ligand>
</feature>
<dbReference type="STRING" id="869210.Marky_0221"/>
<evidence type="ECO:0000256" key="9">
    <source>
        <dbReference type="HAMAP-Rule" id="MF_00061"/>
    </source>
</evidence>
<keyword evidence="9" id="KW-0414">Isoprene biosynthesis</keyword>
<dbReference type="SUPFAM" id="SSF55060">
    <property type="entry name" value="GHMP Kinase, C-terminal domain"/>
    <property type="match status" value="1"/>
</dbReference>
<dbReference type="GO" id="GO:0019288">
    <property type="term" value="P:isopentenyl diphosphate biosynthetic process, methylerythritol 4-phosphate pathway"/>
    <property type="evidence" value="ECO:0007669"/>
    <property type="project" value="UniProtKB-UniRule"/>
</dbReference>
<dbReference type="EC" id="2.7.1.148" evidence="2 9"/>
<dbReference type="PANTHER" id="PTHR43527:SF2">
    <property type="entry name" value="4-DIPHOSPHOCYTIDYL-2-C-METHYL-D-ERYTHRITOL KINASE, CHLOROPLASTIC"/>
    <property type="match status" value="1"/>
</dbReference>
<feature type="domain" description="GHMP kinase C-terminal" evidence="11">
    <location>
        <begin position="203"/>
        <end position="262"/>
    </location>
</feature>
<dbReference type="HOGENOM" id="CLU_053057_1_1_0"/>
<keyword evidence="4 9" id="KW-0808">Transferase</keyword>
<dbReference type="GO" id="GO:0016114">
    <property type="term" value="P:terpenoid biosynthetic process"/>
    <property type="evidence" value="ECO:0007669"/>
    <property type="project" value="UniProtKB-UniRule"/>
</dbReference>
<dbReference type="GO" id="GO:0005524">
    <property type="term" value="F:ATP binding"/>
    <property type="evidence" value="ECO:0007669"/>
    <property type="project" value="UniProtKB-UniRule"/>
</dbReference>
<dbReference type="InterPro" id="IPR004424">
    <property type="entry name" value="IspE"/>
</dbReference>
<dbReference type="InterPro" id="IPR036554">
    <property type="entry name" value="GHMP_kinase_C_sf"/>
</dbReference>
<dbReference type="EMBL" id="CP002630">
    <property type="protein sequence ID" value="AEB10982.1"/>
    <property type="molecule type" value="Genomic_DNA"/>
</dbReference>
<dbReference type="RefSeq" id="WP_013703037.1">
    <property type="nucleotide sequence ID" value="NC_015387.1"/>
</dbReference>
<sequence length="278" mass="29388">METLAHAKVNLGLSVLGRRPDGYHELHTLFATVSVADRVALEPRPDGIRLEVRGRSLPTGSANLAYRAAQAYLEAAGHPGGVRIVLEKHLPIAAGLGGGSADAAAVLRGLAALYPAGVALEPIARALGADVPFLLRGGLAEGRGVGERLVWLEPLEAHLVLVNPGVPVAAAEAYRHLRPEEWGEALPVAAVRAALLAGEAPPYFNSLEAPVFRRYPEVARLKAALVRRGLRGVLMSGSGSTVFGLARDAEEARWFAARLEADFPGFWVRAARLVVPSP</sequence>
<reference evidence="12 13" key="1">
    <citation type="journal article" date="2012" name="Stand. Genomic Sci.">
        <title>Complete genome sequence of the aerobic, heterotroph Marinithermus hydrothermalis type strain (T1(T)) from a deep-sea hydrothermal vent chimney.</title>
        <authorList>
            <person name="Copeland A."/>
            <person name="Gu W."/>
            <person name="Yasawong M."/>
            <person name="Lapidus A."/>
            <person name="Lucas S."/>
            <person name="Deshpande S."/>
            <person name="Pagani I."/>
            <person name="Tapia R."/>
            <person name="Cheng J.F."/>
            <person name="Goodwin L.A."/>
            <person name="Pitluck S."/>
            <person name="Liolios K."/>
            <person name="Ivanova N."/>
            <person name="Mavromatis K."/>
            <person name="Mikhailova N."/>
            <person name="Pati A."/>
            <person name="Chen A."/>
            <person name="Palaniappan K."/>
            <person name="Land M."/>
            <person name="Pan C."/>
            <person name="Brambilla E.M."/>
            <person name="Rohde M."/>
            <person name="Tindall B.J."/>
            <person name="Sikorski J."/>
            <person name="Goker M."/>
            <person name="Detter J.C."/>
            <person name="Bristow J."/>
            <person name="Eisen J.A."/>
            <person name="Markowitz V."/>
            <person name="Hugenholtz P."/>
            <person name="Kyrpides N.C."/>
            <person name="Klenk H.P."/>
            <person name="Woyke T."/>
        </authorList>
    </citation>
    <scope>NUCLEOTIDE SEQUENCE [LARGE SCALE GENOMIC DNA]</scope>
    <source>
        <strain evidence="13">DSM 14884 / JCM 11576 / T1</strain>
    </source>
</reference>
<name>F2NNE1_MARHT</name>
<comment type="function">
    <text evidence="9">Catalyzes the phosphorylation of the position 2 hydroxy group of 4-diphosphocytidyl-2C-methyl-D-erythritol.</text>
</comment>
<evidence type="ECO:0000256" key="4">
    <source>
        <dbReference type="ARBA" id="ARBA00022679"/>
    </source>
</evidence>
<evidence type="ECO:0000313" key="13">
    <source>
        <dbReference type="Proteomes" id="UP000007030"/>
    </source>
</evidence>
<feature type="active site" evidence="9">
    <location>
        <position position="8"/>
    </location>
</feature>
<gene>
    <name evidence="9" type="primary">ispE</name>
    <name evidence="12" type="ordered locus">Marky_0221</name>
</gene>
<dbReference type="AlphaFoldDB" id="F2NNE1"/>
<dbReference type="PANTHER" id="PTHR43527">
    <property type="entry name" value="4-DIPHOSPHOCYTIDYL-2-C-METHYL-D-ERYTHRITOL KINASE, CHLOROPLASTIC"/>
    <property type="match status" value="1"/>
</dbReference>
<accession>F2NNE1</accession>
<dbReference type="Gene3D" id="3.30.230.10">
    <property type="match status" value="1"/>
</dbReference>
<keyword evidence="6 9" id="KW-0418">Kinase</keyword>
<dbReference type="SUPFAM" id="SSF54211">
    <property type="entry name" value="Ribosomal protein S5 domain 2-like"/>
    <property type="match status" value="1"/>
</dbReference>
<keyword evidence="13" id="KW-1185">Reference proteome</keyword>
<evidence type="ECO:0000259" key="10">
    <source>
        <dbReference type="Pfam" id="PF00288"/>
    </source>
</evidence>
<dbReference type="InterPro" id="IPR006204">
    <property type="entry name" value="GHMP_kinase_N_dom"/>
</dbReference>
<dbReference type="KEGG" id="mhd:Marky_0221"/>
<comment type="pathway">
    <text evidence="9">Isoprenoid biosynthesis; isopentenyl diphosphate biosynthesis via DXP pathway; isopentenyl diphosphate from 1-deoxy-D-xylulose 5-phosphate: step 3/6.</text>
</comment>
<dbReference type="InterPro" id="IPR014721">
    <property type="entry name" value="Ribsml_uS5_D2-typ_fold_subgr"/>
</dbReference>
<feature type="active site" evidence="9">
    <location>
        <position position="130"/>
    </location>
</feature>
<evidence type="ECO:0000256" key="3">
    <source>
        <dbReference type="ARBA" id="ARBA00017473"/>
    </source>
</evidence>
<dbReference type="eggNOG" id="COG1947">
    <property type="taxonomic scope" value="Bacteria"/>
</dbReference>
<dbReference type="HAMAP" id="MF_00061">
    <property type="entry name" value="IspE"/>
    <property type="match status" value="1"/>
</dbReference>